<feature type="region of interest" description="Disordered" evidence="1">
    <location>
        <begin position="203"/>
        <end position="259"/>
    </location>
</feature>
<dbReference type="Proteomes" id="UP001189303">
    <property type="component" value="Unassembled WGS sequence"/>
</dbReference>
<reference evidence="2 3" key="1">
    <citation type="submission" date="2023-07" db="EMBL/GenBank/DDBJ databases">
        <authorList>
            <person name="Peeters C."/>
        </authorList>
    </citation>
    <scope>NUCLEOTIDE SEQUENCE [LARGE SCALE GENOMIC DNA]</scope>
    <source>
        <strain evidence="2 3">R-38712</strain>
    </source>
</reference>
<dbReference type="RefSeq" id="WP_015856158.1">
    <property type="nucleotide sequence ID" value="NZ_CATWFT010000030.1"/>
</dbReference>
<feature type="compositionally biased region" description="Polar residues" evidence="1">
    <location>
        <begin position="240"/>
        <end position="259"/>
    </location>
</feature>
<protein>
    <submittedName>
        <fullName evidence="2">Uncharacterized protein</fullName>
    </submittedName>
</protein>
<feature type="compositionally biased region" description="Polar residues" evidence="1">
    <location>
        <begin position="203"/>
        <end position="223"/>
    </location>
</feature>
<dbReference type="EMBL" id="CATWFT010000030">
    <property type="protein sequence ID" value="CAJ0732868.1"/>
    <property type="molecule type" value="Genomic_DNA"/>
</dbReference>
<comment type="caution">
    <text evidence="2">The sequence shown here is derived from an EMBL/GenBank/DDBJ whole genome shotgun (WGS) entry which is preliminary data.</text>
</comment>
<evidence type="ECO:0000256" key="1">
    <source>
        <dbReference type="SAM" id="MobiDB-lite"/>
    </source>
</evidence>
<name>A0ABM9IVJ6_RALPI</name>
<organism evidence="2 3">
    <name type="scientific">Ralstonia pickettii</name>
    <name type="common">Burkholderia pickettii</name>
    <dbReference type="NCBI Taxonomy" id="329"/>
    <lineage>
        <taxon>Bacteria</taxon>
        <taxon>Pseudomonadati</taxon>
        <taxon>Pseudomonadota</taxon>
        <taxon>Betaproteobacteria</taxon>
        <taxon>Burkholderiales</taxon>
        <taxon>Burkholderiaceae</taxon>
        <taxon>Ralstonia</taxon>
    </lineage>
</organism>
<keyword evidence="3" id="KW-1185">Reference proteome</keyword>
<accession>A0ABM9IVJ6</accession>
<sequence>MDEIPAFVPLANAAHWLSEMETGQIGESADVDIPWAHELKWQAVLDQLSRQSGLSLLARHRDGEVERFEPTTELQGAWVATEELRCIFANPPREAIEEFERKRQQGVDEAAREEAARRAAGRYTMREAAKEIARNGRGDWRELLGRLKTSADSGALKVYRPGSIVSCKPSSPKRPPLHFHYMEATWRDLNTWLEENEQEITSQFPAPASATEQNTAASISEPQTRPGAAIPELIGASLPDSESGSPVASIATTPTADASQPNTVQAVPAALATPAIAAAFCELNGWDDQAWKKNLADPPAWLKKARIQKGSRKAGGAATWNPVTIALYLADKRVSLLKLDGVFKKAAMKAWASEWENKSAYLRD</sequence>
<gene>
    <name evidence="2" type="ORF">R38712_05115</name>
</gene>
<evidence type="ECO:0000313" key="2">
    <source>
        <dbReference type="EMBL" id="CAJ0732868.1"/>
    </source>
</evidence>
<evidence type="ECO:0000313" key="3">
    <source>
        <dbReference type="Proteomes" id="UP001189303"/>
    </source>
</evidence>
<proteinExistence type="predicted"/>